<proteinExistence type="predicted"/>
<comment type="caution">
    <text evidence="1">The sequence shown here is derived from an EMBL/GenBank/DDBJ whole genome shotgun (WGS) entry which is preliminary data.</text>
</comment>
<name>A0A1B6NVP3_9ZZZZ</name>
<reference evidence="1" key="1">
    <citation type="submission" date="2013-11" db="EMBL/GenBank/DDBJ databases">
        <title>Microbial diversity, functional groups and degradation webs in Northern and Southern Mediterranean and Red Sea marine crude oil polluted sites.</title>
        <authorList>
            <person name="Daffonchio D."/>
            <person name="Mapelli F."/>
            <person name="Ferrer M."/>
            <person name="Richter M."/>
            <person name="Cherif A."/>
            <person name="Malkawi H.I."/>
            <person name="Yakimov M.M."/>
            <person name="Abdel-Fattah Y.R."/>
            <person name="Blaghen M."/>
            <person name="Golyshin P.N."/>
            <person name="Kalogerakis N."/>
            <person name="Boon N."/>
            <person name="Magagnini M."/>
            <person name="Fava F."/>
        </authorList>
    </citation>
    <scope>NUCLEOTIDE SEQUENCE</scope>
</reference>
<accession>A0A1B6NVP3</accession>
<evidence type="ECO:0000313" key="1">
    <source>
        <dbReference type="EMBL" id="KTF07401.1"/>
    </source>
</evidence>
<dbReference type="AlphaFoldDB" id="A0A1B6NVP3"/>
<protein>
    <submittedName>
        <fullName evidence="1">Uncharacterized protein</fullName>
    </submittedName>
</protein>
<gene>
    <name evidence="1" type="ORF">MGSAQ_001101</name>
</gene>
<sequence length="43" mass="4774">MDNATLSDRLNDGRFMGCQTGGVSCLEKYSGWNRIMPFSSATR</sequence>
<dbReference type="EMBL" id="AYSL01000565">
    <property type="protein sequence ID" value="KTF07401.1"/>
    <property type="molecule type" value="Genomic_DNA"/>
</dbReference>
<organism evidence="1">
    <name type="scientific">marine sediment metagenome</name>
    <dbReference type="NCBI Taxonomy" id="412755"/>
    <lineage>
        <taxon>unclassified sequences</taxon>
        <taxon>metagenomes</taxon>
        <taxon>ecological metagenomes</taxon>
    </lineage>
</organism>